<comment type="caution">
    <text evidence="1">The sequence shown here is derived from an EMBL/GenBank/DDBJ whole genome shotgun (WGS) entry which is preliminary data.</text>
</comment>
<dbReference type="Proteomes" id="UP001143910">
    <property type="component" value="Unassembled WGS sequence"/>
</dbReference>
<dbReference type="EMBL" id="JANJQO010001433">
    <property type="protein sequence ID" value="KAJ2970976.1"/>
    <property type="molecule type" value="Genomic_DNA"/>
</dbReference>
<accession>A0ACC1MXK1</accession>
<sequence>MLRDLPRPGLPMPRLTARRLTAILIGVSIFALYLISTLTAGVPLSPSLSASTATSARKPPLRPSPASQSSFKGARPTTRPSHPPPRQNDDAYGNSTWVVDPDGLSEPFSKDITLDDDRTLLPSLPLRQPVYCYFDPLDKTAVGENDTETELLLMWRRAWWARGFKPVILGPDEAKNNPLYPKLETLTVNSGLKRDLLRWLAWDTMEGGLLSHYTLFPMGTDYTFLPALRHGQYPVLARAGGLASGLFWGNNQDVHAALRKAIDSINADTASATTLLDLVNPDMIGEDDTPPVLAFYNATTIAKKYPKLLLDKNKPKFGRLRNQLINAHLQASWQNSYFLGIDLTWPRH</sequence>
<proteinExistence type="predicted"/>
<protein>
    <submittedName>
        <fullName evidence="1">Uncharacterized protein</fullName>
    </submittedName>
</protein>
<organism evidence="1 2">
    <name type="scientific">Zarea fungicola</name>
    <dbReference type="NCBI Taxonomy" id="93591"/>
    <lineage>
        <taxon>Eukaryota</taxon>
        <taxon>Fungi</taxon>
        <taxon>Dikarya</taxon>
        <taxon>Ascomycota</taxon>
        <taxon>Pezizomycotina</taxon>
        <taxon>Sordariomycetes</taxon>
        <taxon>Hypocreomycetidae</taxon>
        <taxon>Hypocreales</taxon>
        <taxon>Cordycipitaceae</taxon>
        <taxon>Zarea</taxon>
    </lineage>
</organism>
<evidence type="ECO:0000313" key="2">
    <source>
        <dbReference type="Proteomes" id="UP001143910"/>
    </source>
</evidence>
<keyword evidence="2" id="KW-1185">Reference proteome</keyword>
<name>A0ACC1MXK1_9HYPO</name>
<gene>
    <name evidence="1" type="ORF">NQ176_g7922</name>
</gene>
<reference evidence="1" key="1">
    <citation type="submission" date="2022-08" db="EMBL/GenBank/DDBJ databases">
        <title>Genome Sequence of Lecanicillium fungicola.</title>
        <authorList>
            <person name="Buettner E."/>
        </authorList>
    </citation>
    <scope>NUCLEOTIDE SEQUENCE</scope>
    <source>
        <strain evidence="1">Babe33</strain>
    </source>
</reference>
<evidence type="ECO:0000313" key="1">
    <source>
        <dbReference type="EMBL" id="KAJ2970976.1"/>
    </source>
</evidence>